<dbReference type="RefSeq" id="WP_017354471.1">
    <property type="nucleotide sequence ID" value="NZ_CP027562.1"/>
</dbReference>
<accession>A0A2J0T1R6</accession>
<dbReference type="AlphaFoldDB" id="A0A2J0T1R6"/>
<gene>
    <name evidence="3" type="ORF">D7Y33_02710</name>
</gene>
<dbReference type="Proteomes" id="UP000822271">
    <property type="component" value="Unassembled WGS sequence"/>
</dbReference>
<dbReference type="Pfam" id="PF00656">
    <property type="entry name" value="Peptidase_C14"/>
    <property type="match status" value="1"/>
</dbReference>
<name>A0A2J0T1R6_STEMA</name>
<evidence type="ECO:0000313" key="3">
    <source>
        <dbReference type="EMBL" id="MBA0309931.1"/>
    </source>
</evidence>
<dbReference type="Gene3D" id="3.40.50.1460">
    <property type="match status" value="1"/>
</dbReference>
<organism evidence="3 4">
    <name type="scientific">Stenotrophomonas maltophilia</name>
    <name type="common">Pseudomonas maltophilia</name>
    <name type="synonym">Xanthomonas maltophilia</name>
    <dbReference type="NCBI Taxonomy" id="40324"/>
    <lineage>
        <taxon>Bacteria</taxon>
        <taxon>Pseudomonadati</taxon>
        <taxon>Pseudomonadota</taxon>
        <taxon>Gammaproteobacteria</taxon>
        <taxon>Lysobacterales</taxon>
        <taxon>Lysobacteraceae</taxon>
        <taxon>Stenotrophomonas</taxon>
        <taxon>Stenotrophomonas maltophilia group</taxon>
    </lineage>
</organism>
<reference evidence="3" key="1">
    <citation type="submission" date="2018-09" db="EMBL/GenBank/DDBJ databases">
        <authorList>
            <person name="Groschel M."/>
            <person name="Kohl T."/>
            <person name="Conchillo-Sole O."/>
            <person name="Mamat U."/>
            <person name="Yero D."/>
            <person name="Niemann S."/>
            <person name="Daura X."/>
            <person name="Gibert I."/>
        </authorList>
    </citation>
    <scope>NUCLEOTIDE SEQUENCE</scope>
    <source>
        <strain evidence="3">OG156</strain>
    </source>
</reference>
<evidence type="ECO:0000256" key="1">
    <source>
        <dbReference type="SAM" id="MobiDB-lite"/>
    </source>
</evidence>
<sequence>MPRDDHYAIVLTINRYPGLSDLHGPENDGEEFRQWLLDPEYGDLDTRRIQVIRSQDYGVAATPDDANPTEKELKKALNLWLRTPNGWHDRIGQRLYLFFAGHGFTAGSAIHDPALFSAVAQNGDTAHIAVLRYASKIANAGFFDEIILVTDCCQDVLKASQVLEPTWTPPDRQRTAHVRLFQAYGAPRGRQSFERNIGPAGQSRGLFTSVLLDALRSAPPDADGWVTDRAVADYFQVLWADRYEQETGYTPPLTPATKRIRIYQRPASAPASALPRRVAVDLSRIIAKFAAIDRQPDPDISPYPPAPPTDMTPNGQLRSSQLRQLEHPIVELTPGLHLVVTPGNLPDVAFEVPYPVLPAAGNTPPVAAPIDMPALRTDEVAAQPVVLRTDNPNAQITVLDASYARVSIGTGVVSLSLAPGLYKALVHVGAESAQSLFVVADAPLDQRLPGPEFSAAAPVIGTSTTHQNQSLHAAEYSMIPTEPSRDLSEIGEVFVFARDSSFSPDGSLNPAPPWRQWHLSSLVGATLEERLIHSGTDDRLGYAYLKLAATAGSLALRTASPWDESNEDGLVVPVIKGWRTEIYLDCTSAPPTPPMVDTQGARMLDLATASIHLVRMGSASLLFDPIGLATEAARAQLTVGREVAVPSTEQAMASPMWALYAALAAFQRGGQHIDTVGQCVAAVPKEIREGLSDFAVLAQWLGLSNVAHPLRNPPALAASWSLASKLEARGGLASELFEEIGQWRSGGSLWTLWQRSVDDRWLLRNRLSDQAMGTLKGNAQGIDDAATPQVLAPAWSLDTWVPVEDGLRCPNPTHSPFQQALRRRLLDALAERHTDADSGAFTTVSLPPESDVFALAAELMLSPIYAMAAYSKLYAEARRQSDLGPLIEWVTVNGDEPDPDSTATKSKRSTHLQSMDDY</sequence>
<dbReference type="OrthoDB" id="5568290at2"/>
<evidence type="ECO:0000313" key="4">
    <source>
        <dbReference type="Proteomes" id="UP000822271"/>
    </source>
</evidence>
<protein>
    <recommendedName>
        <fullName evidence="2">Peptidase C14 caspase domain-containing protein</fullName>
    </recommendedName>
</protein>
<evidence type="ECO:0000259" key="2">
    <source>
        <dbReference type="Pfam" id="PF00656"/>
    </source>
</evidence>
<dbReference type="GO" id="GO:0004197">
    <property type="term" value="F:cysteine-type endopeptidase activity"/>
    <property type="evidence" value="ECO:0007669"/>
    <property type="project" value="InterPro"/>
</dbReference>
<comment type="caution">
    <text evidence="3">The sequence shown here is derived from an EMBL/GenBank/DDBJ whole genome shotgun (WGS) entry which is preliminary data.</text>
</comment>
<dbReference type="GO" id="GO:0006508">
    <property type="term" value="P:proteolysis"/>
    <property type="evidence" value="ECO:0007669"/>
    <property type="project" value="InterPro"/>
</dbReference>
<dbReference type="InterPro" id="IPR011600">
    <property type="entry name" value="Pept_C14_caspase"/>
</dbReference>
<proteinExistence type="predicted"/>
<feature type="region of interest" description="Disordered" evidence="1">
    <location>
        <begin position="893"/>
        <end position="918"/>
    </location>
</feature>
<dbReference type="EMBL" id="RAUE01000004">
    <property type="protein sequence ID" value="MBA0309931.1"/>
    <property type="molecule type" value="Genomic_DNA"/>
</dbReference>
<reference evidence="3" key="2">
    <citation type="journal article" date="2020" name="Front. Microbiol.">
        <title>Genetic Variants of the DSF Quorum Sensing System in Stenotrophomonas maltophilia Influence Virulence and Resistance Phenotypes Among Genotypically Diverse Clinical Isolates.</title>
        <authorList>
            <person name="Yero D."/>
            <person name="Huedo P."/>
            <person name="Conchillo-Sole O."/>
            <person name="Martinez-Servat S."/>
            <person name="Mamat U."/>
            <person name="Coves X."/>
            <person name="Llanas F."/>
            <person name="Roca I."/>
            <person name="Vila J."/>
            <person name="Schaible U.E."/>
            <person name="Daura X."/>
            <person name="Gibert I."/>
        </authorList>
    </citation>
    <scope>NUCLEOTIDE SEQUENCE</scope>
    <source>
        <strain evidence="3">OG156</strain>
    </source>
</reference>
<feature type="domain" description="Peptidase C14 caspase" evidence="2">
    <location>
        <begin position="7"/>
        <end position="218"/>
    </location>
</feature>